<evidence type="ECO:0000259" key="8">
    <source>
        <dbReference type="PROSITE" id="PS51225"/>
    </source>
</evidence>
<name>A0AA36B879_OCTVU</name>
<dbReference type="GO" id="GO:0016020">
    <property type="term" value="C:membrane"/>
    <property type="evidence" value="ECO:0007669"/>
    <property type="project" value="UniProtKB-SubCell"/>
</dbReference>
<dbReference type="Proteomes" id="UP001162480">
    <property type="component" value="Chromosome 9"/>
</dbReference>
<keyword evidence="10" id="KW-1185">Reference proteome</keyword>
<feature type="region of interest" description="Disordered" evidence="6">
    <location>
        <begin position="34"/>
        <end position="76"/>
    </location>
</feature>
<dbReference type="Pfam" id="PF01284">
    <property type="entry name" value="MARVEL"/>
    <property type="match status" value="1"/>
</dbReference>
<feature type="transmembrane region" description="Helical" evidence="7">
    <location>
        <begin position="320"/>
        <end position="341"/>
    </location>
</feature>
<proteinExistence type="predicted"/>
<evidence type="ECO:0000256" key="5">
    <source>
        <dbReference type="PROSITE-ProRule" id="PRU00581"/>
    </source>
</evidence>
<feature type="transmembrane region" description="Helical" evidence="7">
    <location>
        <begin position="353"/>
        <end position="376"/>
    </location>
</feature>
<evidence type="ECO:0000256" key="3">
    <source>
        <dbReference type="ARBA" id="ARBA00022989"/>
    </source>
</evidence>
<dbReference type="PANTHER" id="PTHR22776">
    <property type="entry name" value="MARVEL-CONTAINING POTENTIAL LIPID RAFT-ASSOCIATED PROTEIN"/>
    <property type="match status" value="1"/>
</dbReference>
<accession>A0AA36B879</accession>
<evidence type="ECO:0000256" key="7">
    <source>
        <dbReference type="SAM" id="Phobius"/>
    </source>
</evidence>
<feature type="domain" description="MARVEL" evidence="8">
    <location>
        <begin position="313"/>
        <end position="458"/>
    </location>
</feature>
<dbReference type="PANTHER" id="PTHR22776:SF49">
    <property type="entry name" value="MARVEL DOMAIN-CONTAINING PROTEIN"/>
    <property type="match status" value="1"/>
</dbReference>
<evidence type="ECO:0000256" key="4">
    <source>
        <dbReference type="ARBA" id="ARBA00023136"/>
    </source>
</evidence>
<feature type="compositionally biased region" description="Basic residues" evidence="6">
    <location>
        <begin position="141"/>
        <end position="155"/>
    </location>
</feature>
<dbReference type="InterPro" id="IPR050578">
    <property type="entry name" value="MARVEL-CKLF_proteins"/>
</dbReference>
<evidence type="ECO:0000313" key="10">
    <source>
        <dbReference type="Proteomes" id="UP001162480"/>
    </source>
</evidence>
<feature type="compositionally biased region" description="Low complexity" evidence="6">
    <location>
        <begin position="46"/>
        <end position="59"/>
    </location>
</feature>
<sequence length="477" mass="55185">MMNDDKFEETSERTSLFQSTNCVREPWKATRSLYQQRLKQLHHHQQQQQQQQQQQPNHQRLLDEDDEDEDEDDEEHGYCCADQASLTHQHHSKILFHQPKQCNASQNHFRIPHHKLQQTPSPPPHQRHCNIPLLANSPGFYRHHHHHHHNNHQHHSHDDGHDHDDHHHHHHQHYHHHHNHNHLLSDHQQVTPCNPASLSKSSIFPTVQPTLNNNNNNNNINNNNGNNNSLPTTLNQELCGGRLGTRCPKSFHVDSNASCLCCSSSAGFPHHAAIMKTSSSCKPHIYTSSCSSDCPHLSAVPNDHIILTWNFQYCRSFQGILRLLQVIFSVVSLVCLTTSGRHEGGYLSLPLCWHFRIMVFILVLTLLSSFVVWTFHAIGLSSAFPINWYFLDMIAYSIFAFLYLVGASLVASAFDFYEKMQVGVTHQTIQQLILSVIIGYICLFLYGTTAVIGYRQWRIQLKQYQHRKLLEEDNYEV</sequence>
<keyword evidence="2 5" id="KW-0812">Transmembrane</keyword>
<feature type="compositionally biased region" description="Basic and acidic residues" evidence="6">
    <location>
        <begin position="1"/>
        <end position="12"/>
    </location>
</feature>
<gene>
    <name evidence="9" type="ORF">OCTVUL_1B005162</name>
</gene>
<evidence type="ECO:0000256" key="1">
    <source>
        <dbReference type="ARBA" id="ARBA00004141"/>
    </source>
</evidence>
<evidence type="ECO:0000256" key="6">
    <source>
        <dbReference type="SAM" id="MobiDB-lite"/>
    </source>
</evidence>
<dbReference type="InterPro" id="IPR008253">
    <property type="entry name" value="Marvel"/>
</dbReference>
<evidence type="ECO:0000256" key="2">
    <source>
        <dbReference type="ARBA" id="ARBA00022692"/>
    </source>
</evidence>
<organism evidence="9 10">
    <name type="scientific">Octopus vulgaris</name>
    <name type="common">Common octopus</name>
    <dbReference type="NCBI Taxonomy" id="6645"/>
    <lineage>
        <taxon>Eukaryota</taxon>
        <taxon>Metazoa</taxon>
        <taxon>Spiralia</taxon>
        <taxon>Lophotrochozoa</taxon>
        <taxon>Mollusca</taxon>
        <taxon>Cephalopoda</taxon>
        <taxon>Coleoidea</taxon>
        <taxon>Octopodiformes</taxon>
        <taxon>Octopoda</taxon>
        <taxon>Incirrata</taxon>
        <taxon>Octopodidae</taxon>
        <taxon>Octopus</taxon>
    </lineage>
</organism>
<feature type="compositionally biased region" description="Basic and acidic residues" evidence="6">
    <location>
        <begin position="156"/>
        <end position="165"/>
    </location>
</feature>
<feature type="region of interest" description="Disordered" evidence="6">
    <location>
        <begin position="137"/>
        <end position="188"/>
    </location>
</feature>
<comment type="subcellular location">
    <subcellularLocation>
        <location evidence="1">Membrane</location>
        <topology evidence="1">Multi-pass membrane protein</topology>
    </subcellularLocation>
</comment>
<evidence type="ECO:0000313" key="9">
    <source>
        <dbReference type="EMBL" id="CAI9728522.1"/>
    </source>
</evidence>
<feature type="transmembrane region" description="Helical" evidence="7">
    <location>
        <begin position="432"/>
        <end position="454"/>
    </location>
</feature>
<dbReference type="AlphaFoldDB" id="A0AA36B879"/>
<dbReference type="PROSITE" id="PS51225">
    <property type="entry name" value="MARVEL"/>
    <property type="match status" value="1"/>
</dbReference>
<feature type="compositionally biased region" description="Basic residues" evidence="6">
    <location>
        <begin position="166"/>
        <end position="181"/>
    </location>
</feature>
<keyword evidence="4 5" id="KW-0472">Membrane</keyword>
<reference evidence="9" key="1">
    <citation type="submission" date="2023-08" db="EMBL/GenBank/DDBJ databases">
        <authorList>
            <person name="Alioto T."/>
            <person name="Alioto T."/>
            <person name="Gomez Garrido J."/>
        </authorList>
    </citation>
    <scope>NUCLEOTIDE SEQUENCE</scope>
</reference>
<feature type="region of interest" description="Disordered" evidence="6">
    <location>
        <begin position="1"/>
        <end position="21"/>
    </location>
</feature>
<feature type="compositionally biased region" description="Acidic residues" evidence="6">
    <location>
        <begin position="63"/>
        <end position="75"/>
    </location>
</feature>
<protein>
    <submittedName>
        <fullName evidence="9">DDB_G0281039-like MARVEL transmembrane domain-containing 4</fullName>
    </submittedName>
</protein>
<keyword evidence="3 7" id="KW-1133">Transmembrane helix</keyword>
<dbReference type="EMBL" id="OX597822">
    <property type="protein sequence ID" value="CAI9728522.1"/>
    <property type="molecule type" value="Genomic_DNA"/>
</dbReference>
<feature type="transmembrane region" description="Helical" evidence="7">
    <location>
        <begin position="388"/>
        <end position="412"/>
    </location>
</feature>